<name>A0A2P2QUX4_RHIMU</name>
<feature type="transmembrane region" description="Helical" evidence="1">
    <location>
        <begin position="15"/>
        <end position="39"/>
    </location>
</feature>
<keyword evidence="1" id="KW-0472">Membrane</keyword>
<dbReference type="AlphaFoldDB" id="A0A2P2QUX4"/>
<evidence type="ECO:0000256" key="1">
    <source>
        <dbReference type="SAM" id="Phobius"/>
    </source>
</evidence>
<keyword evidence="1" id="KW-0812">Transmembrane</keyword>
<reference evidence="2" key="1">
    <citation type="submission" date="2018-02" db="EMBL/GenBank/DDBJ databases">
        <title>Rhizophora mucronata_Transcriptome.</title>
        <authorList>
            <person name="Meera S.P."/>
            <person name="Sreeshan A."/>
            <person name="Augustine A."/>
        </authorList>
    </citation>
    <scope>NUCLEOTIDE SEQUENCE</scope>
    <source>
        <tissue evidence="2">Leaf</tissue>
    </source>
</reference>
<evidence type="ECO:0000313" key="2">
    <source>
        <dbReference type="EMBL" id="MBX70681.1"/>
    </source>
</evidence>
<proteinExistence type="predicted"/>
<sequence>MIICYAVLALNSSEVAFRVCLVVLIFCILLLLLFPFPLLRINCLWKA</sequence>
<keyword evidence="1" id="KW-1133">Transmembrane helix</keyword>
<protein>
    <submittedName>
        <fullName evidence="2">Uncharacterized protein</fullName>
    </submittedName>
</protein>
<organism evidence="2">
    <name type="scientific">Rhizophora mucronata</name>
    <name type="common">Asiatic mangrove</name>
    <dbReference type="NCBI Taxonomy" id="61149"/>
    <lineage>
        <taxon>Eukaryota</taxon>
        <taxon>Viridiplantae</taxon>
        <taxon>Streptophyta</taxon>
        <taxon>Embryophyta</taxon>
        <taxon>Tracheophyta</taxon>
        <taxon>Spermatophyta</taxon>
        <taxon>Magnoliopsida</taxon>
        <taxon>eudicotyledons</taxon>
        <taxon>Gunneridae</taxon>
        <taxon>Pentapetalae</taxon>
        <taxon>rosids</taxon>
        <taxon>fabids</taxon>
        <taxon>Malpighiales</taxon>
        <taxon>Rhizophoraceae</taxon>
        <taxon>Rhizophora</taxon>
    </lineage>
</organism>
<dbReference type="EMBL" id="GGEC01090197">
    <property type="protein sequence ID" value="MBX70681.1"/>
    <property type="molecule type" value="Transcribed_RNA"/>
</dbReference>
<accession>A0A2P2QUX4</accession>